<protein>
    <submittedName>
        <fullName evidence="2">Subtilisin-like protein</fullName>
    </submittedName>
</protein>
<dbReference type="SUPFAM" id="SSF52743">
    <property type="entry name" value="Subtilisin-like"/>
    <property type="match status" value="1"/>
</dbReference>
<gene>
    <name evidence="2" type="ORF">EJ02DRAFT_498228</name>
</gene>
<dbReference type="GO" id="GO:0004252">
    <property type="term" value="F:serine-type endopeptidase activity"/>
    <property type="evidence" value="ECO:0007669"/>
    <property type="project" value="InterPro"/>
</dbReference>
<dbReference type="Gene3D" id="3.40.50.200">
    <property type="entry name" value="Peptidase S8/S53 domain"/>
    <property type="match status" value="1"/>
</dbReference>
<feature type="domain" description="Peptidase S8/S53" evidence="1">
    <location>
        <begin position="498"/>
        <end position="805"/>
    </location>
</feature>
<evidence type="ECO:0000313" key="2">
    <source>
        <dbReference type="EMBL" id="KAF1938985.1"/>
    </source>
</evidence>
<dbReference type="Proteomes" id="UP000800038">
    <property type="component" value="Unassembled WGS sequence"/>
</dbReference>
<name>A0A6A5SEC2_9PLEO</name>
<dbReference type="InterPro" id="IPR036852">
    <property type="entry name" value="Peptidase_S8/S53_dom_sf"/>
</dbReference>
<dbReference type="CDD" id="cd00306">
    <property type="entry name" value="Peptidases_S8_S53"/>
    <property type="match status" value="1"/>
</dbReference>
<dbReference type="EMBL" id="ML976091">
    <property type="protein sequence ID" value="KAF1938985.1"/>
    <property type="molecule type" value="Genomic_DNA"/>
</dbReference>
<dbReference type="OrthoDB" id="3797974at2759"/>
<organism evidence="2 3">
    <name type="scientific">Clathrospora elynae</name>
    <dbReference type="NCBI Taxonomy" id="706981"/>
    <lineage>
        <taxon>Eukaryota</taxon>
        <taxon>Fungi</taxon>
        <taxon>Dikarya</taxon>
        <taxon>Ascomycota</taxon>
        <taxon>Pezizomycotina</taxon>
        <taxon>Dothideomycetes</taxon>
        <taxon>Pleosporomycetidae</taxon>
        <taxon>Pleosporales</taxon>
        <taxon>Diademaceae</taxon>
        <taxon>Clathrospora</taxon>
    </lineage>
</organism>
<proteinExistence type="predicted"/>
<dbReference type="GO" id="GO:0006508">
    <property type="term" value="P:proteolysis"/>
    <property type="evidence" value="ECO:0007669"/>
    <property type="project" value="InterPro"/>
</dbReference>
<dbReference type="InterPro" id="IPR000209">
    <property type="entry name" value="Peptidase_S8/S53_dom"/>
</dbReference>
<evidence type="ECO:0000259" key="1">
    <source>
        <dbReference type="Pfam" id="PF00082"/>
    </source>
</evidence>
<dbReference type="Pfam" id="PF00082">
    <property type="entry name" value="Peptidase_S8"/>
    <property type="match status" value="1"/>
</dbReference>
<keyword evidence="3" id="KW-1185">Reference proteome</keyword>
<accession>A0A6A5SEC2</accession>
<dbReference type="AlphaFoldDB" id="A0A6A5SEC2"/>
<reference evidence="2" key="1">
    <citation type="journal article" date="2020" name="Stud. Mycol.">
        <title>101 Dothideomycetes genomes: a test case for predicting lifestyles and emergence of pathogens.</title>
        <authorList>
            <person name="Haridas S."/>
            <person name="Albert R."/>
            <person name="Binder M."/>
            <person name="Bloem J."/>
            <person name="Labutti K."/>
            <person name="Salamov A."/>
            <person name="Andreopoulos B."/>
            <person name="Baker S."/>
            <person name="Barry K."/>
            <person name="Bills G."/>
            <person name="Bluhm B."/>
            <person name="Cannon C."/>
            <person name="Castanera R."/>
            <person name="Culley D."/>
            <person name="Daum C."/>
            <person name="Ezra D."/>
            <person name="Gonzalez J."/>
            <person name="Henrissat B."/>
            <person name="Kuo A."/>
            <person name="Liang C."/>
            <person name="Lipzen A."/>
            <person name="Lutzoni F."/>
            <person name="Magnuson J."/>
            <person name="Mondo S."/>
            <person name="Nolan M."/>
            <person name="Ohm R."/>
            <person name="Pangilinan J."/>
            <person name="Park H.-J."/>
            <person name="Ramirez L."/>
            <person name="Alfaro M."/>
            <person name="Sun H."/>
            <person name="Tritt A."/>
            <person name="Yoshinaga Y."/>
            <person name="Zwiers L.-H."/>
            <person name="Turgeon B."/>
            <person name="Goodwin S."/>
            <person name="Spatafora J."/>
            <person name="Crous P."/>
            <person name="Grigoriev I."/>
        </authorList>
    </citation>
    <scope>NUCLEOTIDE SEQUENCE</scope>
    <source>
        <strain evidence="2">CBS 161.51</strain>
    </source>
</reference>
<evidence type="ECO:0000313" key="3">
    <source>
        <dbReference type="Proteomes" id="UP000800038"/>
    </source>
</evidence>
<sequence length="870" mass="94512">MNTHASLPYSIPDLDNDSFLPRQAFSTVNPPVNPPVNSLVNTNLVPSGAVLSLLGTASFETSVTGSHTWAGTAPVSLSSLTLNPTLISSSVSGWTSQFFAEQPHFGYYVCSFFWLHYGVFKWNTAHSRVVQCRFTEHNRFHSDIRQYGISWLDIGTATIASKQSSRYHSTILGTTVEIQQCDCSHTSHTNPEYVRKQQPKRHHSYSYCIKRITKHCHRPTTPQPDPSDSSTLSSQLFANRVIIGGRTLNIPTGLSGPQSVTNGDLYITAQPVPKPNDDENHGGGGLFAALGGIVSGSASAVGSIGSVSAGILVFSGGTTGAAAGLTAPLSGAIADVDKVVSSLNGIQDAFPVSAEHPLILDGGEGKLWRWDLIGQQMYITKLNDTQANDIPVLNDFTGHVITNSFDESVDGSLEEFRATVPVQPIGPVTQELHKPANFAKWSATASDNASQILERTLMAPDSSAPWWKKSLSAPPRDISGANSGPQYDPPYLADDTLGAGTTIYVLDGGFDVTIPDLQAVNRRVDTIITPNYLTSALSTPFDPNDGFRQNPEVIGGGDHGTMMAPIAGGKFHRVAPNADLCLVKTKNTYRGRTEGSNMEFTLPIYWQALFWFINEVETHIRNKLKQDSHAKSVINMSWDEQLPSFPVAPVVSQYLRYTGIQPARRNKGEMSAIEGRLREFIEFCKSNSIPLVVSADNQPTVQFVHDSIPQSLGTAEDSMVIVSAMAQDGIIWGNTVEEPNRRITVFAPGEEVVVPTTGNRIPTEKGLTEGKTHAAAVAVGLIAFYYGLPNWQRTQYVLTAPIKRVVQNHAWLRSNAEAPAKHGSPLAVYNLARGDPVHSIYACVQRRDKYGERQDQGLCSLSSNFATLIR</sequence>